<dbReference type="PANTHER" id="PTHR46114">
    <property type="entry name" value="APPLE DOMAIN-CONTAINING PROTEIN"/>
    <property type="match status" value="1"/>
</dbReference>
<proteinExistence type="predicted"/>
<evidence type="ECO:0000313" key="2">
    <source>
        <dbReference type="Proteomes" id="UP001159363"/>
    </source>
</evidence>
<gene>
    <name evidence="1" type="ORF">PR048_001479</name>
</gene>
<dbReference type="EMBL" id="JARBHB010000001">
    <property type="protein sequence ID" value="KAJ8896136.1"/>
    <property type="molecule type" value="Genomic_DNA"/>
</dbReference>
<keyword evidence="2" id="KW-1185">Reference proteome</keyword>
<evidence type="ECO:0000313" key="1">
    <source>
        <dbReference type="EMBL" id="KAJ8896136.1"/>
    </source>
</evidence>
<organism evidence="1 2">
    <name type="scientific">Dryococelus australis</name>
    <dbReference type="NCBI Taxonomy" id="614101"/>
    <lineage>
        <taxon>Eukaryota</taxon>
        <taxon>Metazoa</taxon>
        <taxon>Ecdysozoa</taxon>
        <taxon>Arthropoda</taxon>
        <taxon>Hexapoda</taxon>
        <taxon>Insecta</taxon>
        <taxon>Pterygota</taxon>
        <taxon>Neoptera</taxon>
        <taxon>Polyneoptera</taxon>
        <taxon>Phasmatodea</taxon>
        <taxon>Verophasmatodea</taxon>
        <taxon>Anareolatae</taxon>
        <taxon>Phasmatidae</taxon>
        <taxon>Eurycanthinae</taxon>
        <taxon>Dryococelus</taxon>
    </lineage>
</organism>
<reference evidence="1 2" key="1">
    <citation type="submission" date="2023-02" db="EMBL/GenBank/DDBJ databases">
        <title>LHISI_Scaffold_Assembly.</title>
        <authorList>
            <person name="Stuart O.P."/>
            <person name="Cleave R."/>
            <person name="Magrath M.J.L."/>
            <person name="Mikheyev A.S."/>
        </authorList>
    </citation>
    <scope>NUCLEOTIDE SEQUENCE [LARGE SCALE GENOMIC DNA]</scope>
    <source>
        <strain evidence="1">Daus_M_001</strain>
        <tissue evidence="1">Leg muscle</tissue>
    </source>
</reference>
<dbReference type="PANTHER" id="PTHR46114:SF2">
    <property type="entry name" value="CULLIN N-TERMINAL DOMAIN-CONTAINING PROTEIN"/>
    <property type="match status" value="1"/>
</dbReference>
<accession>A0ABQ9IIH7</accession>
<dbReference type="Proteomes" id="UP001159363">
    <property type="component" value="Chromosome 1"/>
</dbReference>
<comment type="caution">
    <text evidence="1">The sequence shown here is derived from an EMBL/GenBank/DDBJ whole genome shotgun (WGS) entry which is preliminary data.</text>
</comment>
<name>A0ABQ9IIH7_9NEOP</name>
<sequence>MANQGCVNSSDRFCYICGYSSKNKKAIAYPNLPSAIHPVPHYREVPVPCPAERIVDVSKDACDSDTIYEEFQCDVGVGPQQFRSTQYELNDLIRVLGLPEDKSEILGSRLKEKNLLATGTSLRWYRSRKMEFIPYFSQEGALVYCSDIHDLIEKFNTEYKEGEWRLFH</sequence>
<protein>
    <submittedName>
        <fullName evidence="1">Uncharacterized protein</fullName>
    </submittedName>
</protein>